<dbReference type="Proteomes" id="UP000199228">
    <property type="component" value="Unassembled WGS sequence"/>
</dbReference>
<organism evidence="2 3">
    <name type="scientific">Eubacterium oxidoreducens</name>
    <dbReference type="NCBI Taxonomy" id="1732"/>
    <lineage>
        <taxon>Bacteria</taxon>
        <taxon>Bacillati</taxon>
        <taxon>Bacillota</taxon>
        <taxon>Clostridia</taxon>
        <taxon>Eubacteriales</taxon>
        <taxon>Eubacteriaceae</taxon>
        <taxon>Eubacterium</taxon>
    </lineage>
</organism>
<reference evidence="2 3" key="1">
    <citation type="submission" date="2016-10" db="EMBL/GenBank/DDBJ databases">
        <authorList>
            <person name="de Groot N.N."/>
        </authorList>
    </citation>
    <scope>NUCLEOTIDE SEQUENCE [LARGE SCALE GENOMIC DNA]</scope>
    <source>
        <strain evidence="2 3">DSM 3217</strain>
    </source>
</reference>
<dbReference type="AlphaFoldDB" id="A0A1G6BS09"/>
<protein>
    <submittedName>
        <fullName evidence="2">Uncharacterized conserved protein</fullName>
    </submittedName>
</protein>
<dbReference type="STRING" id="1732.SAMN02910417_01739"/>
<dbReference type="PANTHER" id="PTHR41786">
    <property type="entry name" value="MOTILITY ACCESSORY FACTOR MAF"/>
    <property type="match status" value="1"/>
</dbReference>
<proteinExistence type="predicted"/>
<accession>A0A1G6BS09</accession>
<name>A0A1G6BS09_EUBOX</name>
<sequence length="675" mass="77216">MADNRIELLDHKVQHIITCLYQNKVEEIYESIPGMLQELQELFNELIQKGIITDPSQQEYLVSVLKKLIYCYQNTDILSLADILRADVCTLIGAHNAIEEQEYTLCDLEADAVHRVRVSPAYPAYAAKTLAQRYANLKDYSVLFIYGLGDGRAIKELIAQNNTTVSFVLLLADEKDVAFYEQADELRAFCDEHKVKVLNVAKAMQETLSMVRYMFTYQQKELVEFCIMPNYDATYPKECSAMIDLVIYYMGLLYMEDATMACFGDLIMTNTLRNIPRMLKEYNHLTLVQRVRREDVEHIPAILVSAGPSLDKNIRQLKDLEDKAFIVAVDSALKALVREGIQFHIGISSDPRKEFSVFADERMNHYPMMLTPYARPEFIDVLTGKIFFQGGIGLDYINDIVVQETHKTYRDLQTGGSVATDAFSLIRECGFKNIILMGQDLAFTGGRGHVSGFEDSEKANIEHKNSRVISIVEGNDGQDIETDVQMDSYRQWFEKEVLIAHEEDVRVINATEGGAKIHGTEIMTLKEAAGELCTRQIDFKAIIEDTESAFTQEESEKILARIKKIPDEIDAFQKDLDRAIEDYNELIHLEESKARELPQYGEVVKRIEKWNKMEKEYRLMTMIRMYSAQDEGELGDNIYTEDLTVIEIANEAKELIACYKKGAERLSDHIKSIYS</sequence>
<dbReference type="PANTHER" id="PTHR41786:SF1">
    <property type="entry name" value="6-HYDROXYMETHYLPTERIN DIPHOSPHOKINASE MPTE-LIKE DOMAIN-CONTAINING PROTEIN"/>
    <property type="match status" value="1"/>
</dbReference>
<evidence type="ECO:0000313" key="2">
    <source>
        <dbReference type="EMBL" id="SDB23401.1"/>
    </source>
</evidence>
<feature type="domain" description="6-hydroxymethylpterin diphosphokinase MptE-like" evidence="1">
    <location>
        <begin position="270"/>
        <end position="445"/>
    </location>
</feature>
<dbReference type="RefSeq" id="WP_090173972.1">
    <property type="nucleotide sequence ID" value="NZ_FMXR01000012.1"/>
</dbReference>
<dbReference type="EMBL" id="FMXR01000012">
    <property type="protein sequence ID" value="SDB23401.1"/>
    <property type="molecule type" value="Genomic_DNA"/>
</dbReference>
<dbReference type="InterPro" id="IPR002826">
    <property type="entry name" value="MptE-like"/>
</dbReference>
<gene>
    <name evidence="2" type="ORF">SAMN02910417_01739</name>
</gene>
<evidence type="ECO:0000259" key="1">
    <source>
        <dbReference type="Pfam" id="PF01973"/>
    </source>
</evidence>
<dbReference type="Pfam" id="PF01973">
    <property type="entry name" value="MptE-like"/>
    <property type="match status" value="1"/>
</dbReference>
<keyword evidence="3" id="KW-1185">Reference proteome</keyword>
<evidence type="ECO:0000313" key="3">
    <source>
        <dbReference type="Proteomes" id="UP000199228"/>
    </source>
</evidence>
<dbReference type="OrthoDB" id="5291305at2"/>